<dbReference type="EMBL" id="QKTX01000004">
    <property type="protein sequence ID" value="PZV84539.1"/>
    <property type="molecule type" value="Genomic_DNA"/>
</dbReference>
<reference evidence="1 2" key="1">
    <citation type="submission" date="2018-06" db="EMBL/GenBank/DDBJ databases">
        <title>Genomic Encyclopedia of Archaeal and Bacterial Type Strains, Phase II (KMG-II): from individual species to whole genera.</title>
        <authorList>
            <person name="Goeker M."/>
        </authorList>
    </citation>
    <scope>NUCLEOTIDE SEQUENCE [LARGE SCALE GENOMIC DNA]</scope>
    <source>
        <strain evidence="1 2">T4</strain>
    </source>
</reference>
<organism evidence="1 2">
    <name type="scientific">Algoriphagus aquaeductus</name>
    <dbReference type="NCBI Taxonomy" id="475299"/>
    <lineage>
        <taxon>Bacteria</taxon>
        <taxon>Pseudomonadati</taxon>
        <taxon>Bacteroidota</taxon>
        <taxon>Cytophagia</taxon>
        <taxon>Cytophagales</taxon>
        <taxon>Cyclobacteriaceae</taxon>
        <taxon>Algoriphagus</taxon>
    </lineage>
</organism>
<keyword evidence="2" id="KW-1185">Reference proteome</keyword>
<evidence type="ECO:0008006" key="3">
    <source>
        <dbReference type="Google" id="ProtNLM"/>
    </source>
</evidence>
<sequence length="37" mass="4367">MRFTIVYLPDAIKDIEKIIQSGNKPLLRKLKKLLEKL</sequence>
<accession>A0A326S0P8</accession>
<evidence type="ECO:0000313" key="2">
    <source>
        <dbReference type="Proteomes" id="UP000248917"/>
    </source>
</evidence>
<protein>
    <recommendedName>
        <fullName evidence="3">ParE-like toxin of type II ParDE toxin-antitoxin system</fullName>
    </recommendedName>
</protein>
<name>A0A326S0P8_9BACT</name>
<dbReference type="AlphaFoldDB" id="A0A326S0P8"/>
<evidence type="ECO:0000313" key="1">
    <source>
        <dbReference type="EMBL" id="PZV84539.1"/>
    </source>
</evidence>
<dbReference type="Proteomes" id="UP000248917">
    <property type="component" value="Unassembled WGS sequence"/>
</dbReference>
<proteinExistence type="predicted"/>
<comment type="caution">
    <text evidence="1">The sequence shown here is derived from an EMBL/GenBank/DDBJ whole genome shotgun (WGS) entry which is preliminary data.</text>
</comment>
<gene>
    <name evidence="1" type="ORF">CLV31_104190</name>
</gene>